<dbReference type="Proteomes" id="UP000620124">
    <property type="component" value="Unassembled WGS sequence"/>
</dbReference>
<protein>
    <submittedName>
        <fullName evidence="1">Uncharacterized protein</fullName>
    </submittedName>
</protein>
<comment type="caution">
    <text evidence="1">The sequence shown here is derived from an EMBL/GenBank/DDBJ whole genome shotgun (WGS) entry which is preliminary data.</text>
</comment>
<keyword evidence="2" id="KW-1185">Reference proteome</keyword>
<evidence type="ECO:0000313" key="2">
    <source>
        <dbReference type="Proteomes" id="UP000620124"/>
    </source>
</evidence>
<sequence length="253" mass="28341">MSASARKDRCSGLAIHYAPADISQQEFKAKVDTLVDSFLALPVCQKNFLNFNVIYPNSRLGEIMKLSGIGQPTPNIWFEFECETEDHLTEIIGDEQFKNLFAGAKDLGFLDSASFFTADVTTKVDVPPPAPNARVQSSFAAKIPKDMSADEFHANLEPVIDGYVQLPVCQKHILKHTYWRQNTNIANEVRTLGYPEAEGLVVVLQEVETWNALVEIMDDETYKRLMFETLHKVLPGIETWGISLDVVTKISTT</sequence>
<evidence type="ECO:0000313" key="1">
    <source>
        <dbReference type="EMBL" id="KAF7339195.1"/>
    </source>
</evidence>
<accession>A0A8H6XD80</accession>
<dbReference type="AlphaFoldDB" id="A0A8H6XD80"/>
<name>A0A8H6XD80_9AGAR</name>
<dbReference type="EMBL" id="JACAZI010000020">
    <property type="protein sequence ID" value="KAF7339195.1"/>
    <property type="molecule type" value="Genomic_DNA"/>
</dbReference>
<reference evidence="1" key="1">
    <citation type="submission" date="2020-05" db="EMBL/GenBank/DDBJ databases">
        <title>Mycena genomes resolve the evolution of fungal bioluminescence.</title>
        <authorList>
            <person name="Tsai I.J."/>
        </authorList>
    </citation>
    <scope>NUCLEOTIDE SEQUENCE</scope>
    <source>
        <strain evidence="1">CCC161011</strain>
    </source>
</reference>
<gene>
    <name evidence="1" type="ORF">MVEN_01996800</name>
</gene>
<dbReference type="OrthoDB" id="2850897at2759"/>
<proteinExistence type="predicted"/>
<organism evidence="1 2">
    <name type="scientific">Mycena venus</name>
    <dbReference type="NCBI Taxonomy" id="2733690"/>
    <lineage>
        <taxon>Eukaryota</taxon>
        <taxon>Fungi</taxon>
        <taxon>Dikarya</taxon>
        <taxon>Basidiomycota</taxon>
        <taxon>Agaricomycotina</taxon>
        <taxon>Agaricomycetes</taxon>
        <taxon>Agaricomycetidae</taxon>
        <taxon>Agaricales</taxon>
        <taxon>Marasmiineae</taxon>
        <taxon>Mycenaceae</taxon>
        <taxon>Mycena</taxon>
    </lineage>
</organism>